<dbReference type="eggNOG" id="KOG3164">
    <property type="taxonomic scope" value="Eukaryota"/>
</dbReference>
<reference evidence="10 11" key="1">
    <citation type="journal article" date="2008" name="Nature">
        <title>The Trichoplax genome and the nature of placozoans.</title>
        <authorList>
            <person name="Srivastava M."/>
            <person name="Begovic E."/>
            <person name="Chapman J."/>
            <person name="Putnam N.H."/>
            <person name="Hellsten U."/>
            <person name="Kawashima T."/>
            <person name="Kuo A."/>
            <person name="Mitros T."/>
            <person name="Salamov A."/>
            <person name="Carpenter M.L."/>
            <person name="Signorovitch A.Y."/>
            <person name="Moreno M.A."/>
            <person name="Kamm K."/>
            <person name="Grimwood J."/>
            <person name="Schmutz J."/>
            <person name="Shapiro H."/>
            <person name="Grigoriev I.V."/>
            <person name="Buss L.W."/>
            <person name="Schierwater B."/>
            <person name="Dellaporta S.L."/>
            <person name="Rokhsar D.S."/>
        </authorList>
    </citation>
    <scope>NUCLEOTIDE SEQUENCE [LARGE SCALE GENOMIC DNA]</scope>
    <source>
        <strain evidence="10 11">Grell-BS-1999</strain>
    </source>
</reference>
<gene>
    <name evidence="10" type="ORF">TRIADDRAFT_24331</name>
</gene>
<dbReference type="PhylomeDB" id="B3RUL8"/>
<dbReference type="FunFam" id="3.40.50.1010:FF:000006">
    <property type="entry name" value="rRNA-processing protein UTP23 homolog"/>
    <property type="match status" value="1"/>
</dbReference>
<comment type="similarity">
    <text evidence="6">Belongs to the UTP23/FCF1 family. UTP23 subfamily.</text>
</comment>
<dbReference type="GO" id="GO:0032040">
    <property type="term" value="C:small-subunit processome"/>
    <property type="evidence" value="ECO:0000318"/>
    <property type="project" value="GO_Central"/>
</dbReference>
<evidence type="ECO:0000256" key="8">
    <source>
        <dbReference type="SAM" id="MobiDB-lite"/>
    </source>
</evidence>
<dbReference type="EMBL" id="DS985244">
    <property type="protein sequence ID" value="EDV25842.1"/>
    <property type="molecule type" value="Genomic_DNA"/>
</dbReference>
<evidence type="ECO:0000313" key="10">
    <source>
        <dbReference type="EMBL" id="EDV25842.1"/>
    </source>
</evidence>
<dbReference type="CDD" id="cd09866">
    <property type="entry name" value="PIN_Fcf1-Utp23-H"/>
    <property type="match status" value="1"/>
</dbReference>
<comment type="function">
    <text evidence="5">Involved in rRNA-processing and ribosome biogenesis.</text>
</comment>
<comment type="subcellular location">
    <subcellularLocation>
        <location evidence="1">Nucleus</location>
        <location evidence="1">Nucleolus</location>
    </subcellularLocation>
</comment>
<dbReference type="HOGENOM" id="CLU_053567_3_0_1"/>
<dbReference type="AlphaFoldDB" id="B3RUL8"/>
<dbReference type="Pfam" id="PF24779">
    <property type="entry name" value="UTP23_sensor"/>
    <property type="match status" value="1"/>
</dbReference>
<evidence type="ECO:0000256" key="5">
    <source>
        <dbReference type="ARBA" id="ARBA00037300"/>
    </source>
</evidence>
<keyword evidence="11" id="KW-1185">Reference proteome</keyword>
<feature type="region of interest" description="Disordered" evidence="8">
    <location>
        <begin position="195"/>
        <end position="214"/>
    </location>
</feature>
<dbReference type="GO" id="GO:0006364">
    <property type="term" value="P:rRNA processing"/>
    <property type="evidence" value="ECO:0007669"/>
    <property type="project" value="UniProtKB-KW"/>
</dbReference>
<evidence type="ECO:0000256" key="2">
    <source>
        <dbReference type="ARBA" id="ARBA00022517"/>
    </source>
</evidence>
<dbReference type="GO" id="GO:0070181">
    <property type="term" value="F:small ribosomal subunit rRNA binding"/>
    <property type="evidence" value="ECO:0000318"/>
    <property type="project" value="GO_Central"/>
</dbReference>
<dbReference type="InterPro" id="IPR006984">
    <property type="entry name" value="Fcf1/UTP23"/>
</dbReference>
<keyword evidence="4" id="KW-0539">Nucleus</keyword>
<dbReference type="CTD" id="6753088"/>
<evidence type="ECO:0000256" key="7">
    <source>
        <dbReference type="ARBA" id="ARBA00071400"/>
    </source>
</evidence>
<dbReference type="SUPFAM" id="SSF88723">
    <property type="entry name" value="PIN domain-like"/>
    <property type="match status" value="1"/>
</dbReference>
<dbReference type="InParanoid" id="B3RUL8"/>
<dbReference type="KEGG" id="tad:TRIADDRAFT_24331"/>
<evidence type="ECO:0000256" key="4">
    <source>
        <dbReference type="ARBA" id="ARBA00023242"/>
    </source>
</evidence>
<dbReference type="Pfam" id="PF04900">
    <property type="entry name" value="Fcf1"/>
    <property type="match status" value="1"/>
</dbReference>
<dbReference type="OrthoDB" id="25675at2759"/>
<keyword evidence="2" id="KW-0690">Ribosome biogenesis</keyword>
<dbReference type="InterPro" id="IPR029060">
    <property type="entry name" value="PIN-like_dom_sf"/>
</dbReference>
<dbReference type="FunCoup" id="B3RUL8">
    <property type="interactions" value="1752"/>
</dbReference>
<keyword evidence="3" id="KW-0698">rRNA processing</keyword>
<dbReference type="Gene3D" id="3.40.50.1010">
    <property type="entry name" value="5'-nuclease"/>
    <property type="match status" value="1"/>
</dbReference>
<evidence type="ECO:0000313" key="11">
    <source>
        <dbReference type="Proteomes" id="UP000009022"/>
    </source>
</evidence>
<evidence type="ECO:0000256" key="1">
    <source>
        <dbReference type="ARBA" id="ARBA00004604"/>
    </source>
</evidence>
<dbReference type="STRING" id="10228.B3RUL8"/>
<sequence>MKITRLKHVRRILSFYHNSLGINEPYQILVDGTFCQAALSNKIYIKEQLPKYLDGSVNLCTTKCVVHEGRNLVDTNYPSLLGAVLIAKRFYQKQCHHKSSLPAAECILDLIGEKNQNHYFVATQDKDLRAALRKIGCVPILYINYNAIILEKPSMKTKTTAENITHDKLQPSQYQKEVLNLMKKAYLPESQTKFIKRKKRKRPAEPNPLSCKKKKKQIVTAGEETVINVNLNNL</sequence>
<protein>
    <recommendedName>
        <fullName evidence="7">rRNA-processing protein UTP23 homolog</fullName>
    </recommendedName>
</protein>
<proteinExistence type="inferred from homology"/>
<dbReference type="OMA" id="CCMQALY"/>
<dbReference type="RefSeq" id="XP_002111875.1">
    <property type="nucleotide sequence ID" value="XM_002111839.1"/>
</dbReference>
<dbReference type="GO" id="GO:0005730">
    <property type="term" value="C:nucleolus"/>
    <property type="evidence" value="ECO:0000318"/>
    <property type="project" value="GO_Central"/>
</dbReference>
<dbReference type="InterPro" id="IPR057776">
    <property type="entry name" value="UTP23_sensor"/>
</dbReference>
<accession>B3RUL8</accession>
<dbReference type="Proteomes" id="UP000009022">
    <property type="component" value="Unassembled WGS sequence"/>
</dbReference>
<name>B3RUL8_TRIAD</name>
<evidence type="ECO:0000256" key="3">
    <source>
        <dbReference type="ARBA" id="ARBA00022552"/>
    </source>
</evidence>
<dbReference type="GeneID" id="6753088"/>
<evidence type="ECO:0000259" key="9">
    <source>
        <dbReference type="Pfam" id="PF24779"/>
    </source>
</evidence>
<feature type="domain" description="UTP23 sensor motif region" evidence="9">
    <location>
        <begin position="197"/>
        <end position="216"/>
    </location>
</feature>
<organism evidence="10 11">
    <name type="scientific">Trichoplax adhaerens</name>
    <name type="common">Trichoplax reptans</name>
    <dbReference type="NCBI Taxonomy" id="10228"/>
    <lineage>
        <taxon>Eukaryota</taxon>
        <taxon>Metazoa</taxon>
        <taxon>Placozoa</taxon>
        <taxon>Uniplacotomia</taxon>
        <taxon>Trichoplacea</taxon>
        <taxon>Trichoplacidae</taxon>
        <taxon>Trichoplax</taxon>
    </lineage>
</organism>
<evidence type="ECO:0000256" key="6">
    <source>
        <dbReference type="ARBA" id="ARBA00038503"/>
    </source>
</evidence>
<dbReference type="PANTHER" id="PTHR12416">
    <property type="entry name" value="RRNA-PROCESSING PROTEIN UTP23 HOMOLOG"/>
    <property type="match status" value="1"/>
</dbReference>